<proteinExistence type="predicted"/>
<dbReference type="PANTHER" id="PTHR19919">
    <property type="entry name" value="WD REPEAT CONTAINING PROTEIN"/>
    <property type="match status" value="1"/>
</dbReference>
<gene>
    <name evidence="3" type="ORF">HID58_007610</name>
</gene>
<dbReference type="InterPro" id="IPR036322">
    <property type="entry name" value="WD40_repeat_dom_sf"/>
</dbReference>
<name>A0ABQ8EEW5_BRANA</name>
<comment type="caution">
    <text evidence="3">The sequence shown here is derived from an EMBL/GenBank/DDBJ whole genome shotgun (WGS) entry which is preliminary data.</text>
</comment>
<reference evidence="3 4" key="1">
    <citation type="submission" date="2021-05" db="EMBL/GenBank/DDBJ databases">
        <title>Genome Assembly of Synthetic Allotetraploid Brassica napus Reveals Homoeologous Exchanges between Subgenomes.</title>
        <authorList>
            <person name="Davis J.T."/>
        </authorList>
    </citation>
    <scope>NUCLEOTIDE SEQUENCE [LARGE SCALE GENOMIC DNA]</scope>
    <source>
        <strain evidence="4">cv. Da-Ae</strain>
        <tissue evidence="3">Seedling</tissue>
    </source>
</reference>
<evidence type="ECO:0000256" key="1">
    <source>
        <dbReference type="ARBA" id="ARBA00022574"/>
    </source>
</evidence>
<keyword evidence="1" id="KW-0853">WD repeat</keyword>
<evidence type="ECO:0000313" key="4">
    <source>
        <dbReference type="Proteomes" id="UP000824890"/>
    </source>
</evidence>
<feature type="non-terminal residue" evidence="3">
    <location>
        <position position="1"/>
    </location>
</feature>
<dbReference type="InterPro" id="IPR045159">
    <property type="entry name" value="DCAF7-like"/>
</dbReference>
<dbReference type="EMBL" id="JAGKQM010000002">
    <property type="protein sequence ID" value="KAH0940149.1"/>
    <property type="molecule type" value="Genomic_DNA"/>
</dbReference>
<protein>
    <submittedName>
        <fullName evidence="3">Uncharacterized protein</fullName>
    </submittedName>
</protein>
<organism evidence="3 4">
    <name type="scientific">Brassica napus</name>
    <name type="common">Rape</name>
    <dbReference type="NCBI Taxonomy" id="3708"/>
    <lineage>
        <taxon>Eukaryota</taxon>
        <taxon>Viridiplantae</taxon>
        <taxon>Streptophyta</taxon>
        <taxon>Embryophyta</taxon>
        <taxon>Tracheophyta</taxon>
        <taxon>Spermatophyta</taxon>
        <taxon>Magnoliopsida</taxon>
        <taxon>eudicotyledons</taxon>
        <taxon>Gunneridae</taxon>
        <taxon>Pentapetalae</taxon>
        <taxon>rosids</taxon>
        <taxon>malvids</taxon>
        <taxon>Brassicales</taxon>
        <taxon>Brassicaceae</taxon>
        <taxon>Brassiceae</taxon>
        <taxon>Brassica</taxon>
    </lineage>
</organism>
<dbReference type="InterPro" id="IPR015943">
    <property type="entry name" value="WD40/YVTN_repeat-like_dom_sf"/>
</dbReference>
<dbReference type="SUPFAM" id="SSF50978">
    <property type="entry name" value="WD40 repeat-like"/>
    <property type="match status" value="1"/>
</dbReference>
<dbReference type="Proteomes" id="UP000824890">
    <property type="component" value="Unassembled WGS sequence"/>
</dbReference>
<keyword evidence="2" id="KW-0677">Repeat</keyword>
<feature type="non-terminal residue" evidence="3">
    <location>
        <position position="199"/>
    </location>
</feature>
<accession>A0ABQ8EEW5</accession>
<evidence type="ECO:0000313" key="3">
    <source>
        <dbReference type="EMBL" id="KAH0940149.1"/>
    </source>
</evidence>
<evidence type="ECO:0000256" key="2">
    <source>
        <dbReference type="ARBA" id="ARBA00022737"/>
    </source>
</evidence>
<sequence length="199" mass="22393">NERCGRVRIKHRIKSCITQFWILSPDQKQPSRTTLLTHSAPWPSLLSTQEPLQPPHRQVHDIAWEEASVLASVSADGSVRIFDLRDKEHSTIKSRVEQARLEVHVDDYKVLILDIRLPTMPVAELERHRLMAIRVVLMSCKHICSGGVDLGAVPTVAGPNGIDPMSVYSAGSEINQLQWSCSLPDWIGIAFYNKTQLLK</sequence>
<keyword evidence="4" id="KW-1185">Reference proteome</keyword>
<dbReference type="Gene3D" id="2.130.10.10">
    <property type="entry name" value="YVTN repeat-like/Quinoprotein amine dehydrogenase"/>
    <property type="match status" value="1"/>
</dbReference>